<dbReference type="EMBL" id="BHYM01000098">
    <property type="protein sequence ID" value="GCE44545.1"/>
    <property type="molecule type" value="Genomic_DNA"/>
</dbReference>
<accession>A0A402CLX7</accession>
<evidence type="ECO:0000313" key="1">
    <source>
        <dbReference type="EMBL" id="GCE44545.1"/>
    </source>
</evidence>
<sequence length="45" mass="4730">MTLRYATLASPTLREQIDAGGFDRGVPGLGLDVRRASGHLAGSFV</sequence>
<reference evidence="1 2" key="1">
    <citation type="submission" date="2018-11" db="EMBL/GenBank/DDBJ databases">
        <title>Microbial catabolism of amino acid.</title>
        <authorList>
            <person name="Hibi M."/>
            <person name="Ogawa J."/>
        </authorList>
    </citation>
    <scope>NUCLEOTIDE SEQUENCE [LARGE SCALE GENOMIC DNA]</scope>
    <source>
        <strain evidence="1 2">C31-06</strain>
    </source>
</reference>
<protein>
    <submittedName>
        <fullName evidence="1">Uncharacterized protein</fullName>
    </submittedName>
</protein>
<dbReference type="AlphaFoldDB" id="A0A402CLX7"/>
<name>A0A402CLX7_RHOWR</name>
<comment type="caution">
    <text evidence="1">The sequence shown here is derived from an EMBL/GenBank/DDBJ whole genome shotgun (WGS) entry which is preliminary data.</text>
</comment>
<proteinExistence type="predicted"/>
<organism evidence="1 2">
    <name type="scientific">Rhodococcus wratislaviensis</name>
    <name type="common">Tsukamurella wratislaviensis</name>
    <dbReference type="NCBI Taxonomy" id="44752"/>
    <lineage>
        <taxon>Bacteria</taxon>
        <taxon>Bacillati</taxon>
        <taxon>Actinomycetota</taxon>
        <taxon>Actinomycetes</taxon>
        <taxon>Mycobacteriales</taxon>
        <taxon>Nocardiaceae</taxon>
        <taxon>Rhodococcus</taxon>
    </lineage>
</organism>
<dbReference type="Proteomes" id="UP000287519">
    <property type="component" value="Unassembled WGS sequence"/>
</dbReference>
<gene>
    <name evidence="1" type="ORF">Rhow_008966</name>
</gene>
<evidence type="ECO:0000313" key="2">
    <source>
        <dbReference type="Proteomes" id="UP000287519"/>
    </source>
</evidence>
<keyword evidence="2" id="KW-1185">Reference proteome</keyword>